<dbReference type="Proteomes" id="UP001589810">
    <property type="component" value="Unassembled WGS sequence"/>
</dbReference>
<comment type="caution">
    <text evidence="1">The sequence shown here is derived from an EMBL/GenBank/DDBJ whole genome shotgun (WGS) entry which is preliminary data.</text>
</comment>
<gene>
    <name evidence="1" type="ORF">ACFFH7_36400</name>
</gene>
<keyword evidence="2" id="KW-1185">Reference proteome</keyword>
<accession>A0ABV6N3C6</accession>
<name>A0ABV6N3C6_9PSEU</name>
<organism evidence="1 2">
    <name type="scientific">Kutzneria chonburiensis</name>
    <dbReference type="NCBI Taxonomy" id="1483604"/>
    <lineage>
        <taxon>Bacteria</taxon>
        <taxon>Bacillati</taxon>
        <taxon>Actinomycetota</taxon>
        <taxon>Actinomycetes</taxon>
        <taxon>Pseudonocardiales</taxon>
        <taxon>Pseudonocardiaceae</taxon>
        <taxon>Kutzneria</taxon>
    </lineage>
</organism>
<evidence type="ECO:0000313" key="1">
    <source>
        <dbReference type="EMBL" id="MFC0547039.1"/>
    </source>
</evidence>
<reference evidence="1 2" key="1">
    <citation type="submission" date="2024-09" db="EMBL/GenBank/DDBJ databases">
        <authorList>
            <person name="Sun Q."/>
            <person name="Mori K."/>
        </authorList>
    </citation>
    <scope>NUCLEOTIDE SEQUENCE [LARGE SCALE GENOMIC DNA]</scope>
    <source>
        <strain evidence="1 2">TBRC 1432</strain>
    </source>
</reference>
<evidence type="ECO:0008006" key="3">
    <source>
        <dbReference type="Google" id="ProtNLM"/>
    </source>
</evidence>
<dbReference type="RefSeq" id="WP_273937270.1">
    <property type="nucleotide sequence ID" value="NZ_CP097263.1"/>
</dbReference>
<sequence>MDVQYRVLFTALKTGVPVAELPCSDLKFSVTITAPGSASFTTPLHGWDPAIDLQELLMPLRAGVYVLRNGFPVWGGILTTWTADLSAETLSLDCQGLWEYVKGLVLQETKDYQQVDQASILAGLLGDVQSFYGMAPDRVSGSTVIHGAQILNSQHRIPATGRLRDRTYNGYETKDLDNIVSELSAVIDGFDFRVDFEWCQHNDPSRPAVFGEWFVKNHVQLIYPNTGWVSDIVLRHGDNCEVGQVRGDGTGMATRGIATGDGEGDDMLIARSTNSVMEKTFPPFAHAESYSDVSDLNTLQDKANLITSMGVTPVVLPEVTLHPDSFPSFDQIQVGRVVVVEAASGALALSDAFKVVQIDVELTEPGQEVIKLSMSPSSLPLSILPPSLAAEFRRTHRRLLALERSRRSTISG</sequence>
<dbReference type="EMBL" id="JBHLUD010000013">
    <property type="protein sequence ID" value="MFC0547039.1"/>
    <property type="molecule type" value="Genomic_DNA"/>
</dbReference>
<protein>
    <recommendedName>
        <fullName evidence="3">Minor tail protein</fullName>
    </recommendedName>
</protein>
<proteinExistence type="predicted"/>
<evidence type="ECO:0000313" key="2">
    <source>
        <dbReference type="Proteomes" id="UP001589810"/>
    </source>
</evidence>